<gene>
    <name evidence="4" type="ORF">KUV50_01440</name>
</gene>
<dbReference type="PIRSF" id="PIRSF007663">
    <property type="entry name" value="UCP007663"/>
    <property type="match status" value="1"/>
</dbReference>
<comment type="caution">
    <text evidence="4">The sequence shown here is derived from an EMBL/GenBank/DDBJ whole genome shotgun (WGS) entry which is preliminary data.</text>
</comment>
<reference evidence="4" key="1">
    <citation type="submission" date="2021-06" db="EMBL/GenBank/DDBJ databases">
        <title>44 bacteria genomes isolated from Dapeng, Shenzhen.</title>
        <authorList>
            <person name="Zheng W."/>
            <person name="Yu S."/>
            <person name="Huang Y."/>
        </authorList>
    </citation>
    <scope>NUCLEOTIDE SEQUENCE</scope>
    <source>
        <strain evidence="4">DP5N28-2</strain>
    </source>
</reference>
<evidence type="ECO:0000313" key="4">
    <source>
        <dbReference type="EMBL" id="MBY5956780.1"/>
    </source>
</evidence>
<dbReference type="AlphaFoldDB" id="A0A953HQZ6"/>
<dbReference type="InterPro" id="IPR012341">
    <property type="entry name" value="6hp_glycosidase-like_sf"/>
</dbReference>
<evidence type="ECO:0000259" key="2">
    <source>
        <dbReference type="Pfam" id="PF21307"/>
    </source>
</evidence>
<feature type="domain" description="Glycosyl hydrolase family 95 catalytic" evidence="3">
    <location>
        <begin position="317"/>
        <end position="720"/>
    </location>
</feature>
<keyword evidence="5" id="KW-1185">Reference proteome</keyword>
<protein>
    <submittedName>
        <fullName evidence="4">Glycoside hydrolase family 95 protein</fullName>
    </submittedName>
</protein>
<dbReference type="InterPro" id="IPR049053">
    <property type="entry name" value="AFCA-like_C"/>
</dbReference>
<feature type="domain" description="Glycosyl hydrolase family 95 N-terminal" evidence="1">
    <location>
        <begin position="48"/>
        <end position="292"/>
    </location>
</feature>
<dbReference type="GO" id="GO:0004560">
    <property type="term" value="F:alpha-L-fucosidase activity"/>
    <property type="evidence" value="ECO:0007669"/>
    <property type="project" value="InterPro"/>
</dbReference>
<dbReference type="Pfam" id="PF14498">
    <property type="entry name" value="Glyco_hyd_65N_2"/>
    <property type="match status" value="1"/>
</dbReference>
<dbReference type="RefSeq" id="WP_222578301.1">
    <property type="nucleotide sequence ID" value="NZ_JAHVHU010000002.1"/>
</dbReference>
<dbReference type="Proteomes" id="UP000753961">
    <property type="component" value="Unassembled WGS sequence"/>
</dbReference>
<dbReference type="InterPro" id="IPR008928">
    <property type="entry name" value="6-hairpin_glycosidase_sf"/>
</dbReference>
<dbReference type="PANTHER" id="PTHR31084">
    <property type="entry name" value="ALPHA-L-FUCOSIDASE 2"/>
    <property type="match status" value="1"/>
</dbReference>
<accession>A0A953HQZ6</accession>
<evidence type="ECO:0000259" key="3">
    <source>
        <dbReference type="Pfam" id="PF22124"/>
    </source>
</evidence>
<name>A0A953HQZ6_9BACT</name>
<dbReference type="InterPro" id="IPR054363">
    <property type="entry name" value="GH95_cat"/>
</dbReference>
<dbReference type="Pfam" id="PF21307">
    <property type="entry name" value="Glyco_hydro_95_C"/>
    <property type="match status" value="1"/>
</dbReference>
<dbReference type="SUPFAM" id="SSF48208">
    <property type="entry name" value="Six-hairpin glycosidases"/>
    <property type="match status" value="1"/>
</dbReference>
<sequence length="826" mass="93251">MSQPISYTLRLIIWLLTLTTSVIITAHDIKAPASFPGVQDGKSNALLLWYDEPATEWMTEALPIGNGYTGAMFFGGLEEERIQISEGSLWSGGPGSGHQYNFGIRENAWKHLDKIRALLEAGQINQAHKLAAQELTGVIHDTENGAMFGDYGAQQTMGDVLIRTEHPDQVEEYKRMLDIRNAEGKVSYIHNGKRYSRTYFGSYPDRVMVYRLEGEKAANYTIAYETPHQKINAQYGNQVYTFRGAVRDNELEYEMRLKIDTDGQVRYTSDSIYIRNAKKVTLFQVAATAYTMDYPHYSGNDFRKDNERALERIKNRTYEEIRQRHRADYTHLFDRVHLSLGDSHKESRTTDVRLQEFAQSGDDPGLEALYFQYGRYLMISASRPGTMPMHLQGKWNNSADPPWACDYHMNINEQMLYWPAEITNLSECHKPLMTYMESLVEPGSVSAKEFFNASGWIVNTMNNAFGYTAPGWGFPWGFYPAGAAWLCRHVWEHYQFTGDTAFLKERGYPLMKGAAQFWMDYLTEDEEGYLVSSPSYSPEHGGISQGASMDHQIAWDILHNCIEASMILDTDDAFRDSAKIVMNKILPPLVGSWGQLQEWKEDVDDPENKHRHVSHLYALHPGNQITATTTPELAEAAQTSLNARGDEGTGWSLAWKVNFWARLKDGDQAHRLYRRLLRPTGLQGTEMSSGGGSYSNLLCAHPPFQLDGNMGGTAGVAEMLLQSHAGFLEFLPALPTKWITGEVSGLKARGAFQVDIRWDGGRLKSAQIESLRGGKLQIRSKEPFVITAKGKPDLAVKEITISGADLSHMYEIETMTGDQIIVHRKL</sequence>
<dbReference type="Gene3D" id="1.50.10.10">
    <property type="match status" value="1"/>
</dbReference>
<dbReference type="GO" id="GO:0005975">
    <property type="term" value="P:carbohydrate metabolic process"/>
    <property type="evidence" value="ECO:0007669"/>
    <property type="project" value="InterPro"/>
</dbReference>
<proteinExistence type="predicted"/>
<dbReference type="Pfam" id="PF22124">
    <property type="entry name" value="Glyco_hydro_95_cat"/>
    <property type="match status" value="1"/>
</dbReference>
<organism evidence="4 5">
    <name type="scientific">Membranihabitans marinus</name>
    <dbReference type="NCBI Taxonomy" id="1227546"/>
    <lineage>
        <taxon>Bacteria</taxon>
        <taxon>Pseudomonadati</taxon>
        <taxon>Bacteroidota</taxon>
        <taxon>Saprospiria</taxon>
        <taxon>Saprospirales</taxon>
        <taxon>Saprospiraceae</taxon>
        <taxon>Membranihabitans</taxon>
    </lineage>
</organism>
<keyword evidence="4" id="KW-0378">Hydrolase</keyword>
<dbReference type="PANTHER" id="PTHR31084:SF0">
    <property type="entry name" value="ALPHA-L-FUCOSIDASE 2"/>
    <property type="match status" value="1"/>
</dbReference>
<feature type="domain" description="Alpha fucosidase A-like C-terminal" evidence="2">
    <location>
        <begin position="722"/>
        <end position="792"/>
    </location>
</feature>
<dbReference type="InterPro" id="IPR027414">
    <property type="entry name" value="GH95_N_dom"/>
</dbReference>
<evidence type="ECO:0000259" key="1">
    <source>
        <dbReference type="Pfam" id="PF14498"/>
    </source>
</evidence>
<dbReference type="InterPro" id="IPR016518">
    <property type="entry name" value="Alpha-L-fucosidase"/>
</dbReference>
<evidence type="ECO:0000313" key="5">
    <source>
        <dbReference type="Proteomes" id="UP000753961"/>
    </source>
</evidence>
<dbReference type="EMBL" id="JAHVHU010000002">
    <property type="protein sequence ID" value="MBY5956780.1"/>
    <property type="molecule type" value="Genomic_DNA"/>
</dbReference>